<dbReference type="PANTHER" id="PTHR21137">
    <property type="entry name" value="ODORANT RECEPTOR"/>
    <property type="match status" value="1"/>
</dbReference>
<feature type="transmembrane region" description="Helical" evidence="10">
    <location>
        <begin position="313"/>
        <end position="333"/>
    </location>
</feature>
<gene>
    <name evidence="12" type="primary">LOC117216439</name>
</gene>
<evidence type="ECO:0000256" key="4">
    <source>
        <dbReference type="ARBA" id="ARBA00022692"/>
    </source>
</evidence>
<dbReference type="GeneID" id="117216439"/>
<dbReference type="RefSeq" id="XP_033319030.1">
    <property type="nucleotide sequence ID" value="XM_033463139.1"/>
</dbReference>
<keyword evidence="5" id="KW-0552">Olfaction</keyword>
<protein>
    <submittedName>
        <fullName evidence="12">Odorant receptor 46a-like</fullName>
    </submittedName>
</protein>
<evidence type="ECO:0000256" key="5">
    <source>
        <dbReference type="ARBA" id="ARBA00022725"/>
    </source>
</evidence>
<evidence type="ECO:0000256" key="9">
    <source>
        <dbReference type="ARBA" id="ARBA00023224"/>
    </source>
</evidence>
<evidence type="ECO:0000256" key="2">
    <source>
        <dbReference type="ARBA" id="ARBA00022475"/>
    </source>
</evidence>
<keyword evidence="11" id="KW-1185">Reference proteome</keyword>
<name>A0A6P8NXW1_9HYME</name>
<accession>A0A6P8NXW1</accession>
<evidence type="ECO:0000256" key="6">
    <source>
        <dbReference type="ARBA" id="ARBA00022989"/>
    </source>
</evidence>
<evidence type="ECO:0000256" key="10">
    <source>
        <dbReference type="SAM" id="Phobius"/>
    </source>
</evidence>
<evidence type="ECO:0000313" key="12">
    <source>
        <dbReference type="RefSeq" id="XP_033319030.1"/>
    </source>
</evidence>
<dbReference type="Proteomes" id="UP000515164">
    <property type="component" value="Unplaced"/>
</dbReference>
<evidence type="ECO:0000256" key="7">
    <source>
        <dbReference type="ARBA" id="ARBA00023136"/>
    </source>
</evidence>
<evidence type="ECO:0000256" key="3">
    <source>
        <dbReference type="ARBA" id="ARBA00022606"/>
    </source>
</evidence>
<evidence type="ECO:0000256" key="8">
    <source>
        <dbReference type="ARBA" id="ARBA00023170"/>
    </source>
</evidence>
<dbReference type="Pfam" id="PF02949">
    <property type="entry name" value="7tm_6"/>
    <property type="match status" value="2"/>
</dbReference>
<evidence type="ECO:0000313" key="11">
    <source>
        <dbReference type="Proteomes" id="UP000515164"/>
    </source>
</evidence>
<feature type="transmembrane region" description="Helical" evidence="10">
    <location>
        <begin position="433"/>
        <end position="450"/>
    </location>
</feature>
<dbReference type="PANTHER" id="PTHR21137:SF35">
    <property type="entry name" value="ODORANT RECEPTOR 19A-RELATED"/>
    <property type="match status" value="1"/>
</dbReference>
<dbReference type="GO" id="GO:0004984">
    <property type="term" value="F:olfactory receptor activity"/>
    <property type="evidence" value="ECO:0007669"/>
    <property type="project" value="InterPro"/>
</dbReference>
<dbReference type="KEGG" id="bbif:117216439"/>
<proteinExistence type="predicted"/>
<keyword evidence="6 10" id="KW-1133">Transmembrane helix</keyword>
<feature type="transmembrane region" description="Helical" evidence="10">
    <location>
        <begin position="41"/>
        <end position="60"/>
    </location>
</feature>
<keyword evidence="4 10" id="KW-0812">Transmembrane</keyword>
<keyword evidence="7 10" id="KW-0472">Membrane</keyword>
<keyword evidence="3" id="KW-0716">Sensory transduction</keyword>
<keyword evidence="9" id="KW-0807">Transducer</keyword>
<comment type="subcellular location">
    <subcellularLocation>
        <location evidence="1">Cell membrane</location>
        <topology evidence="1">Multi-pass membrane protein</topology>
    </subcellularLocation>
</comment>
<feature type="transmembrane region" description="Helical" evidence="10">
    <location>
        <begin position="282"/>
        <end position="301"/>
    </location>
</feature>
<dbReference type="AlphaFoldDB" id="A0A6P8NXW1"/>
<reference evidence="12" key="1">
    <citation type="submission" date="2025-08" db="UniProtKB">
        <authorList>
            <consortium name="RefSeq"/>
        </authorList>
    </citation>
    <scope>IDENTIFICATION</scope>
    <source>
        <tissue evidence="12">Muscle</tissue>
    </source>
</reference>
<feature type="transmembrane region" description="Helical" evidence="10">
    <location>
        <begin position="223"/>
        <end position="242"/>
    </location>
</feature>
<evidence type="ECO:0000256" key="1">
    <source>
        <dbReference type="ARBA" id="ARBA00004651"/>
    </source>
</evidence>
<feature type="transmembrane region" description="Helical" evidence="10">
    <location>
        <begin position="401"/>
        <end position="421"/>
    </location>
</feature>
<feature type="transmembrane region" description="Helical" evidence="10">
    <location>
        <begin position="115"/>
        <end position="139"/>
    </location>
</feature>
<keyword evidence="2" id="KW-1003">Cell membrane</keyword>
<feature type="transmembrane region" description="Helical" evidence="10">
    <location>
        <begin position="189"/>
        <end position="211"/>
    </location>
</feature>
<organism evidence="11 12">
    <name type="scientific">Bombus bifarius</name>
    <dbReference type="NCBI Taxonomy" id="103933"/>
    <lineage>
        <taxon>Eukaryota</taxon>
        <taxon>Metazoa</taxon>
        <taxon>Ecdysozoa</taxon>
        <taxon>Arthropoda</taxon>
        <taxon>Hexapoda</taxon>
        <taxon>Insecta</taxon>
        <taxon>Pterygota</taxon>
        <taxon>Neoptera</taxon>
        <taxon>Endopterygota</taxon>
        <taxon>Hymenoptera</taxon>
        <taxon>Apocrita</taxon>
        <taxon>Aculeata</taxon>
        <taxon>Apoidea</taxon>
        <taxon>Anthophila</taxon>
        <taxon>Apidae</taxon>
        <taxon>Bombus</taxon>
        <taxon>Pyrobombus</taxon>
    </lineage>
</organism>
<feature type="transmembrane region" description="Helical" evidence="10">
    <location>
        <begin position="6"/>
        <end position="29"/>
    </location>
</feature>
<dbReference type="GO" id="GO:0007165">
    <property type="term" value="P:signal transduction"/>
    <property type="evidence" value="ECO:0007669"/>
    <property type="project" value="UniProtKB-KW"/>
</dbReference>
<sequence length="528" mass="62236">MINEEFKLMIFVQFAVSTLTICMNLYILTGTNISLEMIVKIIMFSSCMLTQIYILCWYGNEVELKSLEISNMIFEIDWLALKETTKRDLLMIMMRARSPIQMTSVYVVTMNLKSFVIFASTNAYNIAFNYYFLLVELFYICKHIEDYKKRSLEKFEMHTLRWTFALLTLTGLVRPSTWKYLWKRVLYDVYTIVVLLLLFSFETSLILDLVINVDNQDDFSENLYVTLVLFSSCCKALVLLIYRGNIEILMGVLLEKPFAPVNDEEIEIRTKFEERIEWNSKAYSFVLHFFVAWLWIGAFLTDFRHGRLKFRAWIPYDYNSPLLFLFSFIHQILATIFSTNLNIVCDCLFSGILIHIYCQFEILEHRMKNITTDKDYSAKFCAHHHHRIYKFASMVNDNFKMIMSMQFLISTGAVCFNLYRLSVMEFGPKFMETATYTLCLLMQVFYYCWYGNEVKLKSLEIPNAVLESNLPFLNDSSKKILLLIMRRSLEPIEFTSCHVISMNLESFAILLKTSYSAYNLLQQSKLND</sequence>
<dbReference type="GO" id="GO:0005886">
    <property type="term" value="C:plasma membrane"/>
    <property type="evidence" value="ECO:0007669"/>
    <property type="project" value="UniProtKB-SubCell"/>
</dbReference>
<dbReference type="InterPro" id="IPR004117">
    <property type="entry name" value="7tm6_olfct_rcpt"/>
</dbReference>
<dbReference type="GO" id="GO:0005549">
    <property type="term" value="F:odorant binding"/>
    <property type="evidence" value="ECO:0007669"/>
    <property type="project" value="InterPro"/>
</dbReference>
<keyword evidence="8" id="KW-0675">Receptor</keyword>